<name>A0A5P3VJ71_9BURK</name>
<protein>
    <submittedName>
        <fullName evidence="1">Uncharacterized protein</fullName>
    </submittedName>
</protein>
<evidence type="ECO:0000313" key="2">
    <source>
        <dbReference type="Proteomes" id="UP000325743"/>
    </source>
</evidence>
<sequence length="66" mass="7487">MHGYLQPGMPAAWPLRSLMQAIINDSTGRTGSPLPCGPIAWRRRDHCCNDRMARLLEEMDRHEGVL</sequence>
<organism evidence="1 2">
    <name type="scientific">Cupriavidus oxalaticus</name>
    <dbReference type="NCBI Taxonomy" id="96344"/>
    <lineage>
        <taxon>Bacteria</taxon>
        <taxon>Pseudomonadati</taxon>
        <taxon>Pseudomonadota</taxon>
        <taxon>Betaproteobacteria</taxon>
        <taxon>Burkholderiales</taxon>
        <taxon>Burkholderiaceae</taxon>
        <taxon>Cupriavidus</taxon>
    </lineage>
</organism>
<evidence type="ECO:0000313" key="1">
    <source>
        <dbReference type="EMBL" id="QEZ46357.1"/>
    </source>
</evidence>
<dbReference type="AlphaFoldDB" id="A0A5P3VJ71"/>
<accession>A0A5P3VJ71</accession>
<proteinExistence type="predicted"/>
<reference evidence="1 2" key="1">
    <citation type="submission" date="2018-09" db="EMBL/GenBank/DDBJ databases">
        <title>Complete genome sequence of Cupriavidus oxalaticus T2, a bacterium capable of phenol tolerance and degradation.</title>
        <authorList>
            <person name="Yan J."/>
        </authorList>
    </citation>
    <scope>NUCLEOTIDE SEQUENCE [LARGE SCALE GENOMIC DNA]</scope>
    <source>
        <strain evidence="1 2">T2</strain>
    </source>
</reference>
<dbReference type="EMBL" id="CP032519">
    <property type="protein sequence ID" value="QEZ46357.1"/>
    <property type="molecule type" value="Genomic_DNA"/>
</dbReference>
<dbReference type="Proteomes" id="UP000325743">
    <property type="component" value="Chromosome 2"/>
</dbReference>
<gene>
    <name evidence="1" type="ORF">D2917_19040</name>
</gene>